<keyword evidence="1" id="KW-0472">Membrane</keyword>
<keyword evidence="3" id="KW-1185">Reference proteome</keyword>
<keyword evidence="1" id="KW-0812">Transmembrane</keyword>
<reference evidence="2 3" key="1">
    <citation type="submission" date="2022-05" db="EMBL/GenBank/DDBJ databases">
        <title>Luteimonas sp. SX5, whole genome shotgun sequencing project.</title>
        <authorList>
            <person name="Zhao G."/>
            <person name="Shen L."/>
        </authorList>
    </citation>
    <scope>NUCLEOTIDE SEQUENCE [LARGE SCALE GENOMIC DNA]</scope>
    <source>
        <strain evidence="2 3">SX5</strain>
    </source>
</reference>
<name>A0ABT0MNI6_9GAMM</name>
<evidence type="ECO:0000313" key="3">
    <source>
        <dbReference type="Proteomes" id="UP001431217"/>
    </source>
</evidence>
<evidence type="ECO:0000313" key="2">
    <source>
        <dbReference type="EMBL" id="MCL1636193.1"/>
    </source>
</evidence>
<evidence type="ECO:0000256" key="1">
    <source>
        <dbReference type="SAM" id="Phobius"/>
    </source>
</evidence>
<dbReference type="EMBL" id="JAMBEP010000007">
    <property type="protein sequence ID" value="MCL1636193.1"/>
    <property type="molecule type" value="Genomic_DNA"/>
</dbReference>
<organism evidence="2 3">
    <name type="scientific">Luteimonas galliterrae</name>
    <dbReference type="NCBI Taxonomy" id="2940486"/>
    <lineage>
        <taxon>Bacteria</taxon>
        <taxon>Pseudomonadati</taxon>
        <taxon>Pseudomonadota</taxon>
        <taxon>Gammaproteobacteria</taxon>
        <taxon>Lysobacterales</taxon>
        <taxon>Lysobacteraceae</taxon>
        <taxon>Luteimonas</taxon>
    </lineage>
</organism>
<dbReference type="Proteomes" id="UP001431217">
    <property type="component" value="Unassembled WGS sequence"/>
</dbReference>
<feature type="non-terminal residue" evidence="2">
    <location>
        <position position="154"/>
    </location>
</feature>
<comment type="caution">
    <text evidence="2">The sequence shown here is derived from an EMBL/GenBank/DDBJ whole genome shotgun (WGS) entry which is preliminary data.</text>
</comment>
<sequence>MIAPLVGAWRSKDGLRIGRYRIGTSLGFGVLAVLGVAAGMLAAWADGPAQGTPPAGEMLEVKGTEVIGTLKGAVSVGAAGDAHWSTSLKVVPGVGGMEPSLSIEYGGGGYGGLGVGFSLSAGGEISRCRQTLGQDGRHAPVSWTQADPLCLNGA</sequence>
<dbReference type="RefSeq" id="WP_249476242.1">
    <property type="nucleotide sequence ID" value="NZ_JAMBEP010000007.1"/>
</dbReference>
<proteinExistence type="predicted"/>
<keyword evidence="1" id="KW-1133">Transmembrane helix</keyword>
<protein>
    <recommendedName>
        <fullName evidence="4">Pathogenicity protein</fullName>
    </recommendedName>
</protein>
<evidence type="ECO:0008006" key="4">
    <source>
        <dbReference type="Google" id="ProtNLM"/>
    </source>
</evidence>
<gene>
    <name evidence="2" type="ORF">M2650_16350</name>
</gene>
<feature type="transmembrane region" description="Helical" evidence="1">
    <location>
        <begin position="20"/>
        <end position="44"/>
    </location>
</feature>
<accession>A0ABT0MNI6</accession>